<proteinExistence type="predicted"/>
<feature type="compositionally biased region" description="Basic and acidic residues" evidence="1">
    <location>
        <begin position="43"/>
        <end position="54"/>
    </location>
</feature>
<name>A0A150QLU5_SORCE</name>
<evidence type="ECO:0000313" key="3">
    <source>
        <dbReference type="Proteomes" id="UP000075260"/>
    </source>
</evidence>
<evidence type="ECO:0000256" key="1">
    <source>
        <dbReference type="SAM" id="MobiDB-lite"/>
    </source>
</evidence>
<feature type="region of interest" description="Disordered" evidence="1">
    <location>
        <begin position="35"/>
        <end position="54"/>
    </location>
</feature>
<evidence type="ECO:0000313" key="2">
    <source>
        <dbReference type="EMBL" id="KYF68920.1"/>
    </source>
</evidence>
<dbReference type="EMBL" id="JEMA01000518">
    <property type="protein sequence ID" value="KYF68920.1"/>
    <property type="molecule type" value="Genomic_DNA"/>
</dbReference>
<protein>
    <submittedName>
        <fullName evidence="2">Uncharacterized protein</fullName>
    </submittedName>
</protein>
<organism evidence="2 3">
    <name type="scientific">Sorangium cellulosum</name>
    <name type="common">Polyangium cellulosum</name>
    <dbReference type="NCBI Taxonomy" id="56"/>
    <lineage>
        <taxon>Bacteria</taxon>
        <taxon>Pseudomonadati</taxon>
        <taxon>Myxococcota</taxon>
        <taxon>Polyangia</taxon>
        <taxon>Polyangiales</taxon>
        <taxon>Polyangiaceae</taxon>
        <taxon>Sorangium</taxon>
    </lineage>
</organism>
<dbReference type="AlphaFoldDB" id="A0A150QLU5"/>
<dbReference type="Proteomes" id="UP000075260">
    <property type="component" value="Unassembled WGS sequence"/>
</dbReference>
<gene>
    <name evidence="2" type="ORF">BE15_21570</name>
</gene>
<sequence>MSRWHDTLFDQRLKAAFLANYGLGSASAVVLSSAEATPRPCPLRREHREHERRMGELNDAQAVMRAASVNY</sequence>
<comment type="caution">
    <text evidence="2">The sequence shown here is derived from an EMBL/GenBank/DDBJ whole genome shotgun (WGS) entry which is preliminary data.</text>
</comment>
<reference evidence="2 3" key="1">
    <citation type="submission" date="2014-02" db="EMBL/GenBank/DDBJ databases">
        <title>The small core and large imbalanced accessory genome model reveals a collaborative survival strategy of Sorangium cellulosum strains in nature.</title>
        <authorList>
            <person name="Han K."/>
            <person name="Peng R."/>
            <person name="Blom J."/>
            <person name="Li Y.-Z."/>
        </authorList>
    </citation>
    <scope>NUCLEOTIDE SEQUENCE [LARGE SCALE GENOMIC DNA]</scope>
    <source>
        <strain evidence="2 3">So0008-312</strain>
    </source>
</reference>
<accession>A0A150QLU5</accession>
<dbReference type="RefSeq" id="WP_061608809.1">
    <property type="nucleotide sequence ID" value="NZ_JEMA01000518.1"/>
</dbReference>